<evidence type="ECO:0000313" key="2">
    <source>
        <dbReference type="Proteomes" id="UP000093514"/>
    </source>
</evidence>
<evidence type="ECO:0000313" key="1">
    <source>
        <dbReference type="EMBL" id="OCL28011.1"/>
    </source>
</evidence>
<proteinExistence type="predicted"/>
<organism evidence="1 2">
    <name type="scientific">Orenia metallireducens</name>
    <dbReference type="NCBI Taxonomy" id="1413210"/>
    <lineage>
        <taxon>Bacteria</taxon>
        <taxon>Bacillati</taxon>
        <taxon>Bacillota</taxon>
        <taxon>Clostridia</taxon>
        <taxon>Halanaerobiales</taxon>
        <taxon>Halobacteroidaceae</taxon>
        <taxon>Orenia</taxon>
    </lineage>
</organism>
<dbReference type="Proteomes" id="UP000093514">
    <property type="component" value="Unassembled WGS sequence"/>
</dbReference>
<protein>
    <recommendedName>
        <fullName evidence="3">Spore germination protein</fullName>
    </recommendedName>
</protein>
<gene>
    <name evidence="1" type="ORF">U472_02080</name>
</gene>
<sequence>MIVILFISALTTLGVDLTSALKFPFYTLSALSLTGLETIIFVAWMTGVILEVGIFYLASLELISSLFELKDYRTLVIPFFIATTSVGLFQSGIPAVFKHIGYMVPINVLLLEIPFLTIVILIYLIGNKKDKSCK</sequence>
<comment type="caution">
    <text evidence="1">The sequence shown here is derived from an EMBL/GenBank/DDBJ whole genome shotgun (WGS) entry which is preliminary data.</text>
</comment>
<evidence type="ECO:0008006" key="3">
    <source>
        <dbReference type="Google" id="ProtNLM"/>
    </source>
</evidence>
<name>A0A1C0ACA5_9FIRM</name>
<keyword evidence="2" id="KW-1185">Reference proteome</keyword>
<dbReference type="EMBL" id="LWDV01000006">
    <property type="protein sequence ID" value="OCL28011.1"/>
    <property type="molecule type" value="Genomic_DNA"/>
</dbReference>
<dbReference type="AlphaFoldDB" id="A0A1C0ACA5"/>
<reference evidence="1 2" key="2">
    <citation type="submission" date="2016-08" db="EMBL/GenBank/DDBJ databases">
        <title>Orenia metallireducens sp. nov. strain Z6, a Novel Metal-reducing Firmicute from the Deep Subsurface.</title>
        <authorList>
            <person name="Maxim B.I."/>
            <person name="Kenneth K."/>
            <person name="Flynn T.M."/>
            <person name="Oloughlin E.J."/>
            <person name="Locke R.A."/>
            <person name="Weber J.R."/>
            <person name="Egan S.M."/>
            <person name="Mackie R.I."/>
            <person name="Cann I.K."/>
        </authorList>
    </citation>
    <scope>NUCLEOTIDE SEQUENCE [LARGE SCALE GENOMIC DNA]</scope>
    <source>
        <strain evidence="1 2">Z6</strain>
    </source>
</reference>
<accession>A0A1C0ACA5</accession>
<reference evidence="2" key="1">
    <citation type="submission" date="2016-07" db="EMBL/GenBank/DDBJ databases">
        <authorList>
            <person name="Florea S."/>
            <person name="Webb J.S."/>
            <person name="Jaromczyk J."/>
            <person name="Schardl C.L."/>
        </authorList>
    </citation>
    <scope>NUCLEOTIDE SEQUENCE [LARGE SCALE GENOMIC DNA]</scope>
    <source>
        <strain evidence="2">Z6</strain>
    </source>
</reference>